<gene>
    <name evidence="9" type="ORF">FOY43_03065</name>
</gene>
<dbReference type="InterPro" id="IPR036249">
    <property type="entry name" value="Thioredoxin-like_sf"/>
</dbReference>
<dbReference type="CDD" id="cd02947">
    <property type="entry name" value="TRX_family"/>
    <property type="match status" value="1"/>
</dbReference>
<evidence type="ECO:0000256" key="7">
    <source>
        <dbReference type="PIRSR" id="PIRSR000077-4"/>
    </source>
</evidence>
<keyword evidence="4 7" id="KW-1015">Disulfide bond</keyword>
<feature type="disulfide bond" description="Redox-active" evidence="7">
    <location>
        <begin position="28"/>
        <end position="31"/>
    </location>
</feature>
<dbReference type="GO" id="GO:0005737">
    <property type="term" value="C:cytoplasm"/>
    <property type="evidence" value="ECO:0007669"/>
    <property type="project" value="TreeGrafter"/>
</dbReference>
<dbReference type="PANTHER" id="PTHR45663:SF11">
    <property type="entry name" value="GEO12009P1"/>
    <property type="match status" value="1"/>
</dbReference>
<comment type="similarity">
    <text evidence="1 6">Belongs to the thioredoxin family.</text>
</comment>
<evidence type="ECO:0000259" key="8">
    <source>
        <dbReference type="PROSITE" id="PS51352"/>
    </source>
</evidence>
<dbReference type="PROSITE" id="PS00194">
    <property type="entry name" value="THIOREDOXIN_1"/>
    <property type="match status" value="1"/>
</dbReference>
<evidence type="ECO:0000256" key="1">
    <source>
        <dbReference type="ARBA" id="ARBA00008987"/>
    </source>
</evidence>
<organism evidence="9 10">
    <name type="scientific">Mycoplasma anserisalpingitidis</name>
    <dbReference type="NCBI Taxonomy" id="519450"/>
    <lineage>
        <taxon>Bacteria</taxon>
        <taxon>Bacillati</taxon>
        <taxon>Mycoplasmatota</taxon>
        <taxon>Mollicutes</taxon>
        <taxon>Mycoplasmataceae</taxon>
        <taxon>Mycoplasma</taxon>
    </lineage>
</organism>
<dbReference type="Gene3D" id="3.40.30.10">
    <property type="entry name" value="Glutaredoxin"/>
    <property type="match status" value="1"/>
</dbReference>
<evidence type="ECO:0000256" key="6">
    <source>
        <dbReference type="PIRNR" id="PIRNR000077"/>
    </source>
</evidence>
<proteinExistence type="inferred from homology"/>
<keyword evidence="5 7" id="KW-0676">Redox-active center</keyword>
<evidence type="ECO:0000256" key="3">
    <source>
        <dbReference type="ARBA" id="ARBA00022982"/>
    </source>
</evidence>
<keyword evidence="3" id="KW-0249">Electron transport</keyword>
<evidence type="ECO:0000313" key="10">
    <source>
        <dbReference type="Proteomes" id="UP000317512"/>
    </source>
</evidence>
<dbReference type="PANTHER" id="PTHR45663">
    <property type="entry name" value="GEO12009P1"/>
    <property type="match status" value="1"/>
</dbReference>
<evidence type="ECO:0000256" key="2">
    <source>
        <dbReference type="ARBA" id="ARBA00022448"/>
    </source>
</evidence>
<dbReference type="Proteomes" id="UP000317512">
    <property type="component" value="Chromosome"/>
</dbReference>
<dbReference type="InterPro" id="IPR013766">
    <property type="entry name" value="Thioredoxin_domain"/>
</dbReference>
<dbReference type="Pfam" id="PF00085">
    <property type="entry name" value="Thioredoxin"/>
    <property type="match status" value="1"/>
</dbReference>
<evidence type="ECO:0000256" key="4">
    <source>
        <dbReference type="ARBA" id="ARBA00023157"/>
    </source>
</evidence>
<dbReference type="RefSeq" id="WP_146309071.1">
    <property type="nucleotide sequence ID" value="NZ_CP041663.1"/>
</dbReference>
<dbReference type="GO" id="GO:0015035">
    <property type="term" value="F:protein-disulfide reductase activity"/>
    <property type="evidence" value="ECO:0007669"/>
    <property type="project" value="InterPro"/>
</dbReference>
<dbReference type="AlphaFoldDB" id="A0A5B8K4D2"/>
<keyword evidence="2" id="KW-0813">Transport</keyword>
<name>A0A5B8K4D2_9MOLU</name>
<dbReference type="SUPFAM" id="SSF52833">
    <property type="entry name" value="Thioredoxin-like"/>
    <property type="match status" value="1"/>
</dbReference>
<dbReference type="PROSITE" id="PS51352">
    <property type="entry name" value="THIOREDOXIN_2"/>
    <property type="match status" value="1"/>
</dbReference>
<evidence type="ECO:0000256" key="5">
    <source>
        <dbReference type="ARBA" id="ARBA00023284"/>
    </source>
</evidence>
<dbReference type="InterPro" id="IPR017937">
    <property type="entry name" value="Thioredoxin_CS"/>
</dbReference>
<dbReference type="EMBL" id="CP041663">
    <property type="protein sequence ID" value="QDY88618.1"/>
    <property type="molecule type" value="Genomic_DNA"/>
</dbReference>
<feature type="domain" description="Thioredoxin" evidence="8">
    <location>
        <begin position="1"/>
        <end position="100"/>
    </location>
</feature>
<dbReference type="InterPro" id="IPR005746">
    <property type="entry name" value="Thioredoxin"/>
</dbReference>
<evidence type="ECO:0000313" key="9">
    <source>
        <dbReference type="EMBL" id="QDY88618.1"/>
    </source>
</evidence>
<accession>A0A5B8K4D2</accession>
<dbReference type="OrthoDB" id="9790390at2"/>
<protein>
    <recommendedName>
        <fullName evidence="6">Thioredoxin</fullName>
    </recommendedName>
</protein>
<reference evidence="10" key="1">
    <citation type="submission" date="2019-07" db="EMBL/GenBank/DDBJ databases">
        <title>Complete genome sequences of three Mycoplasma sp. 1220 strains.</title>
        <authorList>
            <person name="Grozner D."/>
            <person name="Forro B."/>
            <person name="Kovacs A.B."/>
            <person name="Marton S."/>
            <person name="Banyai K."/>
            <person name="Kreizinger Z."/>
            <person name="Sulyok K.M."/>
            <person name="Gyuranecz M."/>
        </authorList>
    </citation>
    <scope>NUCLEOTIDE SEQUENCE [LARGE SCALE GENOMIC DNA]</scope>
    <source>
        <strain evidence="10">MYCAV93</strain>
    </source>
</reference>
<sequence>MLKETTKQELGDGLKSGTKLLVFHATWCAPCRMYKNSLIELSEKDGIEIYRVDIDKDKDYALDMGVQSIPATFVYKNGERVKDFLGYRPYEQLVEEIKSL</sequence>
<dbReference type="PIRSF" id="PIRSF000077">
    <property type="entry name" value="Thioredoxin"/>
    <property type="match status" value="1"/>
</dbReference>